<keyword evidence="4" id="KW-1185">Reference proteome</keyword>
<dbReference type="InterPro" id="IPR044730">
    <property type="entry name" value="RNase_H-like_dom_plant"/>
</dbReference>
<protein>
    <recommendedName>
        <fullName evidence="5">RNase H type-1 domain-containing protein</fullName>
    </recommendedName>
</protein>
<dbReference type="CDD" id="cd06222">
    <property type="entry name" value="RNase_H_like"/>
    <property type="match status" value="1"/>
</dbReference>
<evidence type="ECO:0000313" key="4">
    <source>
        <dbReference type="Proteomes" id="UP000596661"/>
    </source>
</evidence>
<sequence>MWRACSNCLPTLVQLAMKKVAVNTSCPLCNVESESICHSLILCRELKQIWNRVGIGTSQAAGGSFLDCFLDQWRHAQKTPIESSWTGLQYHDGNEHWIKPQYNSIKINIDAALFEGQNRFGLSLVVRDHNGFLLQGQTKLHAGNMAAGIAEAMSFREALSCLKKQPAFPTWIETDCLSVVQALRSGVKMVSLFGDIIQECKSMLCELSHVKFSFVKRSANNVAHVFARAALLYPDCMFSMGSVPTDLLPYLVAEFEG</sequence>
<proteinExistence type="predicted"/>
<dbReference type="Gramene" id="evm.model.04.1325">
    <property type="protein sequence ID" value="cds.evm.model.04.1325"/>
    <property type="gene ID" value="evm.TU.04.1325"/>
</dbReference>
<evidence type="ECO:0000259" key="2">
    <source>
        <dbReference type="Pfam" id="PF13966"/>
    </source>
</evidence>
<dbReference type="InterPro" id="IPR026960">
    <property type="entry name" value="RVT-Znf"/>
</dbReference>
<name>A0A803PCM1_CANSA</name>
<dbReference type="GO" id="GO:0003676">
    <property type="term" value="F:nucleic acid binding"/>
    <property type="evidence" value="ECO:0007669"/>
    <property type="project" value="InterPro"/>
</dbReference>
<dbReference type="PANTHER" id="PTHR47074">
    <property type="entry name" value="BNAC02G40300D PROTEIN"/>
    <property type="match status" value="1"/>
</dbReference>
<dbReference type="Gene3D" id="3.30.420.10">
    <property type="entry name" value="Ribonuclease H-like superfamily/Ribonuclease H"/>
    <property type="match status" value="1"/>
</dbReference>
<dbReference type="InterPro" id="IPR012337">
    <property type="entry name" value="RNaseH-like_sf"/>
</dbReference>
<dbReference type="Proteomes" id="UP000596661">
    <property type="component" value="Chromosome 4"/>
</dbReference>
<evidence type="ECO:0000313" key="3">
    <source>
        <dbReference type="EnsemblPlants" id="cds.evm.model.04.1325"/>
    </source>
</evidence>
<reference evidence="3" key="2">
    <citation type="submission" date="2021-03" db="UniProtKB">
        <authorList>
            <consortium name="EnsemblPlants"/>
        </authorList>
    </citation>
    <scope>IDENTIFICATION</scope>
</reference>
<accession>A0A803PCM1</accession>
<dbReference type="AlphaFoldDB" id="A0A803PCM1"/>
<dbReference type="PANTHER" id="PTHR47074:SF11">
    <property type="entry name" value="REVERSE TRANSCRIPTASE-LIKE PROTEIN"/>
    <property type="match status" value="1"/>
</dbReference>
<dbReference type="InterPro" id="IPR052929">
    <property type="entry name" value="RNase_H-like_EbsB-rel"/>
</dbReference>
<feature type="domain" description="RNase H type-1" evidence="1">
    <location>
        <begin position="108"/>
        <end position="230"/>
    </location>
</feature>
<dbReference type="Pfam" id="PF13966">
    <property type="entry name" value="zf-RVT"/>
    <property type="match status" value="1"/>
</dbReference>
<dbReference type="GO" id="GO:0004523">
    <property type="term" value="F:RNA-DNA hybrid ribonuclease activity"/>
    <property type="evidence" value="ECO:0007669"/>
    <property type="project" value="InterPro"/>
</dbReference>
<dbReference type="InterPro" id="IPR002156">
    <property type="entry name" value="RNaseH_domain"/>
</dbReference>
<dbReference type="SUPFAM" id="SSF53098">
    <property type="entry name" value="Ribonuclease H-like"/>
    <property type="match status" value="1"/>
</dbReference>
<evidence type="ECO:0000259" key="1">
    <source>
        <dbReference type="Pfam" id="PF13456"/>
    </source>
</evidence>
<organism evidence="3 4">
    <name type="scientific">Cannabis sativa</name>
    <name type="common">Hemp</name>
    <name type="synonym">Marijuana</name>
    <dbReference type="NCBI Taxonomy" id="3483"/>
    <lineage>
        <taxon>Eukaryota</taxon>
        <taxon>Viridiplantae</taxon>
        <taxon>Streptophyta</taxon>
        <taxon>Embryophyta</taxon>
        <taxon>Tracheophyta</taxon>
        <taxon>Spermatophyta</taxon>
        <taxon>Magnoliopsida</taxon>
        <taxon>eudicotyledons</taxon>
        <taxon>Gunneridae</taxon>
        <taxon>Pentapetalae</taxon>
        <taxon>rosids</taxon>
        <taxon>fabids</taxon>
        <taxon>Rosales</taxon>
        <taxon>Cannabaceae</taxon>
        <taxon>Cannabis</taxon>
    </lineage>
</organism>
<dbReference type="Pfam" id="PF13456">
    <property type="entry name" value="RVT_3"/>
    <property type="match status" value="1"/>
</dbReference>
<evidence type="ECO:0008006" key="5">
    <source>
        <dbReference type="Google" id="ProtNLM"/>
    </source>
</evidence>
<dbReference type="EnsemblPlants" id="evm.model.04.1325">
    <property type="protein sequence ID" value="cds.evm.model.04.1325"/>
    <property type="gene ID" value="evm.TU.04.1325"/>
</dbReference>
<dbReference type="InterPro" id="IPR036397">
    <property type="entry name" value="RNaseH_sf"/>
</dbReference>
<reference evidence="3" key="1">
    <citation type="submission" date="2018-11" db="EMBL/GenBank/DDBJ databases">
        <authorList>
            <person name="Grassa J C."/>
        </authorList>
    </citation>
    <scope>NUCLEOTIDE SEQUENCE [LARGE SCALE GENOMIC DNA]</scope>
</reference>
<feature type="domain" description="Reverse transcriptase zinc-binding" evidence="2">
    <location>
        <begin position="1"/>
        <end position="50"/>
    </location>
</feature>
<dbReference type="OrthoDB" id="1747175at2759"/>
<dbReference type="EMBL" id="UZAU01000385">
    <property type="status" value="NOT_ANNOTATED_CDS"/>
    <property type="molecule type" value="Genomic_DNA"/>
</dbReference>